<comment type="cofactor">
    <cofactor evidence="1">
        <name>FAD</name>
        <dbReference type="ChEBI" id="CHEBI:57692"/>
    </cofactor>
</comment>
<dbReference type="PANTHER" id="PTHR13789:SF318">
    <property type="entry name" value="GERANYLGERANYL DIPHOSPHATE REDUCTASE"/>
    <property type="match status" value="1"/>
</dbReference>
<proteinExistence type="predicted"/>
<feature type="compositionally biased region" description="Basic and acidic residues" evidence="6">
    <location>
        <begin position="36"/>
        <end position="46"/>
    </location>
</feature>
<reference evidence="7 8" key="1">
    <citation type="journal article" date="2019" name="Int. J. Syst. Evol. Microbiol.">
        <title>The Global Catalogue of Microorganisms (GCM) 10K type strain sequencing project: providing services to taxonomists for standard genome sequencing and annotation.</title>
        <authorList>
            <consortium name="The Broad Institute Genomics Platform"/>
            <consortium name="The Broad Institute Genome Sequencing Center for Infectious Disease"/>
            <person name="Wu L."/>
            <person name="Ma J."/>
        </authorList>
    </citation>
    <scope>NUCLEOTIDE SEQUENCE [LARGE SCALE GENOMIC DNA]</scope>
    <source>
        <strain evidence="7 8">JCM 13929</strain>
    </source>
</reference>
<dbReference type="Proteomes" id="UP001500064">
    <property type="component" value="Unassembled WGS sequence"/>
</dbReference>
<feature type="region of interest" description="Disordered" evidence="6">
    <location>
        <begin position="26"/>
        <end position="73"/>
    </location>
</feature>
<dbReference type="InterPro" id="IPR050493">
    <property type="entry name" value="FAD-dep_Monooxygenase_BioMet"/>
</dbReference>
<evidence type="ECO:0000256" key="1">
    <source>
        <dbReference type="ARBA" id="ARBA00001974"/>
    </source>
</evidence>
<evidence type="ECO:0000256" key="3">
    <source>
        <dbReference type="ARBA" id="ARBA00022827"/>
    </source>
</evidence>
<evidence type="ECO:0000256" key="6">
    <source>
        <dbReference type="SAM" id="MobiDB-lite"/>
    </source>
</evidence>
<dbReference type="Gene3D" id="3.50.50.60">
    <property type="entry name" value="FAD/NAD(P)-binding domain"/>
    <property type="match status" value="2"/>
</dbReference>
<name>A0ABN2ESZ6_9ACTN</name>
<evidence type="ECO:0000313" key="7">
    <source>
        <dbReference type="EMBL" id="GAA1616768.1"/>
    </source>
</evidence>
<evidence type="ECO:0000256" key="4">
    <source>
        <dbReference type="ARBA" id="ARBA00023002"/>
    </source>
</evidence>
<dbReference type="SUPFAM" id="SSF54373">
    <property type="entry name" value="FAD-linked reductases, C-terminal domain"/>
    <property type="match status" value="1"/>
</dbReference>
<accession>A0ABN2ESZ6</accession>
<evidence type="ECO:0008006" key="9">
    <source>
        <dbReference type="Google" id="ProtNLM"/>
    </source>
</evidence>
<keyword evidence="4" id="KW-0560">Oxidoreductase</keyword>
<sequence length="197" mass="20655">MSAHSDHPHTSGDAISVSVVGGGIGGLTTALPPPRRGVDAHVHEQAAEPSDAGAGVQISPDASRAPHGLGLAGDLGRTGVKPVALHQRRRDARVEAGVLVGADGIHSPARAAPFGPEHPRFTGRVAYRGLVPAERLRALGLEVTTQLWMGPGGHFVHYFVSGGRLVDFVAIAERDPWTRESWTDRRDVAEALAAFEG</sequence>
<dbReference type="PANTHER" id="PTHR13789">
    <property type="entry name" value="MONOOXYGENASE"/>
    <property type="match status" value="1"/>
</dbReference>
<evidence type="ECO:0000256" key="2">
    <source>
        <dbReference type="ARBA" id="ARBA00022630"/>
    </source>
</evidence>
<protein>
    <recommendedName>
        <fullName evidence="9">FAD-binding domain-containing protein</fullName>
    </recommendedName>
</protein>
<keyword evidence="8" id="KW-1185">Reference proteome</keyword>
<evidence type="ECO:0000313" key="8">
    <source>
        <dbReference type="Proteomes" id="UP001500064"/>
    </source>
</evidence>
<dbReference type="SUPFAM" id="SSF51905">
    <property type="entry name" value="FAD/NAD(P)-binding domain"/>
    <property type="match status" value="1"/>
</dbReference>
<keyword evidence="2" id="KW-0285">Flavoprotein</keyword>
<organism evidence="7 8">
    <name type="scientific">Nonomuraea maheshkhaliensis</name>
    <dbReference type="NCBI Taxonomy" id="419590"/>
    <lineage>
        <taxon>Bacteria</taxon>
        <taxon>Bacillati</taxon>
        <taxon>Actinomycetota</taxon>
        <taxon>Actinomycetes</taxon>
        <taxon>Streptosporangiales</taxon>
        <taxon>Streptosporangiaceae</taxon>
        <taxon>Nonomuraea</taxon>
    </lineage>
</organism>
<keyword evidence="3" id="KW-0274">FAD</keyword>
<comment type="caution">
    <text evidence="7">The sequence shown here is derived from an EMBL/GenBank/DDBJ whole genome shotgun (WGS) entry which is preliminary data.</text>
</comment>
<dbReference type="EMBL" id="BAAAMU010000005">
    <property type="protein sequence ID" value="GAA1616768.1"/>
    <property type="molecule type" value="Genomic_DNA"/>
</dbReference>
<evidence type="ECO:0000256" key="5">
    <source>
        <dbReference type="ARBA" id="ARBA00023033"/>
    </source>
</evidence>
<keyword evidence="5" id="KW-0503">Monooxygenase</keyword>
<gene>
    <name evidence="7" type="ORF">GCM10009733_011290</name>
</gene>
<dbReference type="InterPro" id="IPR036188">
    <property type="entry name" value="FAD/NAD-bd_sf"/>
</dbReference>
<dbReference type="RefSeq" id="WP_346101913.1">
    <property type="nucleotide sequence ID" value="NZ_BAAAMU010000005.1"/>
</dbReference>